<organism evidence="2 3">
    <name type="scientific">Streptomyces albospinus</name>
    <dbReference type="NCBI Taxonomy" id="285515"/>
    <lineage>
        <taxon>Bacteria</taxon>
        <taxon>Bacillati</taxon>
        <taxon>Actinomycetota</taxon>
        <taxon>Actinomycetes</taxon>
        <taxon>Kitasatosporales</taxon>
        <taxon>Streptomycetaceae</taxon>
        <taxon>Streptomyces</taxon>
    </lineage>
</organism>
<evidence type="ECO:0000313" key="3">
    <source>
        <dbReference type="Proteomes" id="UP000654471"/>
    </source>
</evidence>
<protein>
    <submittedName>
        <fullName evidence="2">Uncharacterized protein</fullName>
    </submittedName>
</protein>
<accession>A0ABQ2VL81</accession>
<gene>
    <name evidence="2" type="ORF">GCM10010211_74150</name>
</gene>
<evidence type="ECO:0000313" key="2">
    <source>
        <dbReference type="EMBL" id="GGU96149.1"/>
    </source>
</evidence>
<reference evidence="3" key="1">
    <citation type="journal article" date="2019" name="Int. J. Syst. Evol. Microbiol.">
        <title>The Global Catalogue of Microorganisms (GCM) 10K type strain sequencing project: providing services to taxonomists for standard genome sequencing and annotation.</title>
        <authorList>
            <consortium name="The Broad Institute Genomics Platform"/>
            <consortium name="The Broad Institute Genome Sequencing Center for Infectious Disease"/>
            <person name="Wu L."/>
            <person name="Ma J."/>
        </authorList>
    </citation>
    <scope>NUCLEOTIDE SEQUENCE [LARGE SCALE GENOMIC DNA]</scope>
    <source>
        <strain evidence="3">JCM 3399</strain>
    </source>
</reference>
<feature type="compositionally biased region" description="Polar residues" evidence="1">
    <location>
        <begin position="1"/>
        <end position="28"/>
    </location>
</feature>
<evidence type="ECO:0000256" key="1">
    <source>
        <dbReference type="SAM" id="MobiDB-lite"/>
    </source>
</evidence>
<feature type="region of interest" description="Disordered" evidence="1">
    <location>
        <begin position="1"/>
        <end position="36"/>
    </location>
</feature>
<sequence length="130" mass="13843">MSPRPRSTQPWPRASTCSSRPASTTSTAGIRRPNQAAIQDGNVKGYAAYKVDDAVTTHEAWGLGSYCYYIADPDIRQDHGFAAPNAPGVRFHDLLVVSLGGKDQYEHVVNTTGAATTGTSTTPSTVVSYP</sequence>
<name>A0ABQ2VL81_9ACTN</name>
<keyword evidence="3" id="KW-1185">Reference proteome</keyword>
<comment type="caution">
    <text evidence="2">The sequence shown here is derived from an EMBL/GenBank/DDBJ whole genome shotgun (WGS) entry which is preliminary data.</text>
</comment>
<dbReference type="Proteomes" id="UP000654471">
    <property type="component" value="Unassembled WGS sequence"/>
</dbReference>
<dbReference type="EMBL" id="BMRP01000051">
    <property type="protein sequence ID" value="GGU96149.1"/>
    <property type="molecule type" value="Genomic_DNA"/>
</dbReference>
<proteinExistence type="predicted"/>